<accession>K0RI38</accession>
<evidence type="ECO:0000256" key="1">
    <source>
        <dbReference type="SAM" id="MobiDB-lite"/>
    </source>
</evidence>
<protein>
    <submittedName>
        <fullName evidence="2">Uncharacterized protein</fullName>
    </submittedName>
</protein>
<sequence length="67" mass="6490">MRTASVRTFRSVVAALGSGAAAAAGTSGQTSRGLVLVAGCLLEQARGDDGGGGGRDGWGTVAERVGL</sequence>
<keyword evidence="3" id="KW-1185">Reference proteome</keyword>
<organism evidence="2 3">
    <name type="scientific">Thalassiosira oceanica</name>
    <name type="common">Marine diatom</name>
    <dbReference type="NCBI Taxonomy" id="159749"/>
    <lineage>
        <taxon>Eukaryota</taxon>
        <taxon>Sar</taxon>
        <taxon>Stramenopiles</taxon>
        <taxon>Ochrophyta</taxon>
        <taxon>Bacillariophyta</taxon>
        <taxon>Coscinodiscophyceae</taxon>
        <taxon>Thalassiosirophycidae</taxon>
        <taxon>Thalassiosirales</taxon>
        <taxon>Thalassiosiraceae</taxon>
        <taxon>Thalassiosira</taxon>
    </lineage>
</organism>
<comment type="caution">
    <text evidence="2">The sequence shown here is derived from an EMBL/GenBank/DDBJ whole genome shotgun (WGS) entry which is preliminary data.</text>
</comment>
<feature type="non-terminal residue" evidence="2">
    <location>
        <position position="67"/>
    </location>
</feature>
<reference evidence="2 3" key="1">
    <citation type="journal article" date="2012" name="Genome Biol.">
        <title>Genome and low-iron response of an oceanic diatom adapted to chronic iron limitation.</title>
        <authorList>
            <person name="Lommer M."/>
            <person name="Specht M."/>
            <person name="Roy A.S."/>
            <person name="Kraemer L."/>
            <person name="Andreson R."/>
            <person name="Gutowska M.A."/>
            <person name="Wolf J."/>
            <person name="Bergner S.V."/>
            <person name="Schilhabel M.B."/>
            <person name="Klostermeier U.C."/>
            <person name="Beiko R.G."/>
            <person name="Rosenstiel P."/>
            <person name="Hippler M."/>
            <person name="Laroche J."/>
        </authorList>
    </citation>
    <scope>NUCLEOTIDE SEQUENCE [LARGE SCALE GENOMIC DNA]</scope>
    <source>
        <strain evidence="2 3">CCMP1005</strain>
    </source>
</reference>
<dbReference type="Proteomes" id="UP000266841">
    <property type="component" value="Unassembled WGS sequence"/>
</dbReference>
<name>K0RI38_THAOC</name>
<evidence type="ECO:0000313" key="3">
    <source>
        <dbReference type="Proteomes" id="UP000266841"/>
    </source>
</evidence>
<feature type="region of interest" description="Disordered" evidence="1">
    <location>
        <begin position="46"/>
        <end position="67"/>
    </location>
</feature>
<dbReference type="AlphaFoldDB" id="K0RI38"/>
<gene>
    <name evidence="2" type="ORF">THAOC_28825</name>
</gene>
<proteinExistence type="predicted"/>
<dbReference type="EMBL" id="AGNL01040700">
    <property type="protein sequence ID" value="EJK51954.1"/>
    <property type="molecule type" value="Genomic_DNA"/>
</dbReference>
<evidence type="ECO:0000313" key="2">
    <source>
        <dbReference type="EMBL" id="EJK51954.1"/>
    </source>
</evidence>